<keyword evidence="5 10" id="KW-0732">Signal</keyword>
<dbReference type="GO" id="GO:0005975">
    <property type="term" value="P:carbohydrate metabolic process"/>
    <property type="evidence" value="ECO:0007669"/>
    <property type="project" value="InterPro"/>
</dbReference>
<comment type="subcellular location">
    <subcellularLocation>
        <location evidence="1">Secreted</location>
    </subcellularLocation>
</comment>
<dbReference type="Pfam" id="PF22244">
    <property type="entry name" value="GCE_fung"/>
    <property type="match status" value="1"/>
</dbReference>
<evidence type="ECO:0000259" key="11">
    <source>
        <dbReference type="PROSITE" id="PS51164"/>
    </source>
</evidence>
<dbReference type="RefSeq" id="XP_001838356.2">
    <property type="nucleotide sequence ID" value="XM_001838304.2"/>
</dbReference>
<dbReference type="EC" id="3.1.1.117" evidence="9"/>
<reference evidence="12 13" key="1">
    <citation type="journal article" date="2010" name="Proc. Natl. Acad. Sci. U.S.A.">
        <title>Insights into evolution of multicellular fungi from the assembled chromosomes of the mushroom Coprinopsis cinerea (Coprinus cinereus).</title>
        <authorList>
            <person name="Stajich J.E."/>
            <person name="Wilke S.K."/>
            <person name="Ahren D."/>
            <person name="Au C.H."/>
            <person name="Birren B.W."/>
            <person name="Borodovsky M."/>
            <person name="Burns C."/>
            <person name="Canback B."/>
            <person name="Casselton L.A."/>
            <person name="Cheng C.K."/>
            <person name="Deng J."/>
            <person name="Dietrich F.S."/>
            <person name="Fargo D.C."/>
            <person name="Farman M.L."/>
            <person name="Gathman A.C."/>
            <person name="Goldberg J."/>
            <person name="Guigo R."/>
            <person name="Hoegger P.J."/>
            <person name="Hooker J.B."/>
            <person name="Huggins A."/>
            <person name="James T.Y."/>
            <person name="Kamada T."/>
            <person name="Kilaru S."/>
            <person name="Kodira C."/>
            <person name="Kues U."/>
            <person name="Kupfer D."/>
            <person name="Kwan H.S."/>
            <person name="Lomsadze A."/>
            <person name="Li W."/>
            <person name="Lilly W.W."/>
            <person name="Ma L.J."/>
            <person name="Mackey A.J."/>
            <person name="Manning G."/>
            <person name="Martin F."/>
            <person name="Muraguchi H."/>
            <person name="Natvig D.O."/>
            <person name="Palmerini H."/>
            <person name="Ramesh M.A."/>
            <person name="Rehmeyer C.J."/>
            <person name="Roe B.A."/>
            <person name="Shenoy N."/>
            <person name="Stanke M."/>
            <person name="Ter-Hovhannisyan V."/>
            <person name="Tunlid A."/>
            <person name="Velagapudi R."/>
            <person name="Vision T.J."/>
            <person name="Zeng Q."/>
            <person name="Zolan M.E."/>
            <person name="Pukkila P.J."/>
        </authorList>
    </citation>
    <scope>NUCLEOTIDE SEQUENCE [LARGE SCALE GENOMIC DNA]</scope>
    <source>
        <strain evidence="13">Okayama-7 / 130 / ATCC MYA-4618 / FGSC 9003</strain>
    </source>
</reference>
<dbReference type="SUPFAM" id="SSF53474">
    <property type="entry name" value="alpha/beta-Hydrolases"/>
    <property type="match status" value="1"/>
</dbReference>
<dbReference type="Pfam" id="PF00734">
    <property type="entry name" value="CBM_1"/>
    <property type="match status" value="1"/>
</dbReference>
<keyword evidence="3" id="KW-0719">Serine esterase</keyword>
<dbReference type="InterPro" id="IPR035971">
    <property type="entry name" value="CBD_sf"/>
</dbReference>
<keyword evidence="13" id="KW-1185">Reference proteome</keyword>
<dbReference type="PROSITE" id="PS51164">
    <property type="entry name" value="CBM1_2"/>
    <property type="match status" value="1"/>
</dbReference>
<evidence type="ECO:0000256" key="9">
    <source>
        <dbReference type="ARBA" id="ARBA00026105"/>
    </source>
</evidence>
<feature type="domain" description="CBM1" evidence="11">
    <location>
        <begin position="422"/>
        <end position="458"/>
    </location>
</feature>
<gene>
    <name evidence="12" type="ORF">CC1G_04800</name>
</gene>
<evidence type="ECO:0000313" key="12">
    <source>
        <dbReference type="EMBL" id="EAU83544.2"/>
    </source>
</evidence>
<dbReference type="OMA" id="HPEAYPW"/>
<dbReference type="InterPro" id="IPR000254">
    <property type="entry name" value="CBD"/>
</dbReference>
<dbReference type="InterPro" id="IPR029058">
    <property type="entry name" value="AB_hydrolase_fold"/>
</dbReference>
<dbReference type="SUPFAM" id="SSF57180">
    <property type="entry name" value="Cellulose-binding domain"/>
    <property type="match status" value="1"/>
</dbReference>
<feature type="signal peptide" evidence="10">
    <location>
        <begin position="1"/>
        <end position="20"/>
    </location>
</feature>
<dbReference type="GO" id="GO:0052689">
    <property type="term" value="F:carboxylic ester hydrolase activity"/>
    <property type="evidence" value="ECO:0007669"/>
    <property type="project" value="UniProtKB-KW"/>
</dbReference>
<evidence type="ECO:0000256" key="10">
    <source>
        <dbReference type="SAM" id="SignalP"/>
    </source>
</evidence>
<comment type="caution">
    <text evidence="12">The sequence shown here is derived from an EMBL/GenBank/DDBJ whole genome shotgun (WGS) entry which is preliminary data.</text>
</comment>
<name>A8P2L9_COPC7</name>
<evidence type="ECO:0000256" key="2">
    <source>
        <dbReference type="ARBA" id="ARBA00010092"/>
    </source>
</evidence>
<dbReference type="AlphaFoldDB" id="A8P2L9"/>
<protein>
    <recommendedName>
        <fullName evidence="9">(4-O-methyl)-D-glucuronate--lignin esterase</fullName>
        <ecNumber evidence="9">3.1.1.117</ecNumber>
    </recommendedName>
</protein>
<feature type="chain" id="PRO_5002727542" description="(4-O-methyl)-D-glucuronate--lignin esterase" evidence="10">
    <location>
        <begin position="21"/>
        <end position="458"/>
    </location>
</feature>
<keyword evidence="4" id="KW-0964">Secreted</keyword>
<dbReference type="InterPro" id="IPR054579">
    <property type="entry name" value="GCE-like_dom"/>
</dbReference>
<comment type="similarity">
    <text evidence="2">Belongs to the carbohydrate esterase 15 (CE15) family.</text>
</comment>
<organism evidence="12 13">
    <name type="scientific">Coprinopsis cinerea (strain Okayama-7 / 130 / ATCC MYA-4618 / FGSC 9003)</name>
    <name type="common">Inky cap fungus</name>
    <name type="synonym">Hormographiella aspergillata</name>
    <dbReference type="NCBI Taxonomy" id="240176"/>
    <lineage>
        <taxon>Eukaryota</taxon>
        <taxon>Fungi</taxon>
        <taxon>Dikarya</taxon>
        <taxon>Basidiomycota</taxon>
        <taxon>Agaricomycotina</taxon>
        <taxon>Agaricomycetes</taxon>
        <taxon>Agaricomycetidae</taxon>
        <taxon>Agaricales</taxon>
        <taxon>Agaricineae</taxon>
        <taxon>Psathyrellaceae</taxon>
        <taxon>Coprinopsis</taxon>
    </lineage>
</organism>
<dbReference type="SMART" id="SM00236">
    <property type="entry name" value="fCBD"/>
    <property type="match status" value="1"/>
</dbReference>
<dbReference type="InParanoid" id="A8P2L9"/>
<dbReference type="EMBL" id="AACS02000013">
    <property type="protein sequence ID" value="EAU83544.2"/>
    <property type="molecule type" value="Genomic_DNA"/>
</dbReference>
<evidence type="ECO:0000256" key="1">
    <source>
        <dbReference type="ARBA" id="ARBA00004613"/>
    </source>
</evidence>
<proteinExistence type="inferred from homology"/>
<keyword evidence="7" id="KW-0439">Lignin degradation</keyword>
<dbReference type="GeneID" id="6014941"/>
<dbReference type="OrthoDB" id="3781271at2759"/>
<keyword evidence="6" id="KW-0378">Hydrolase</keyword>
<dbReference type="Proteomes" id="UP000001861">
    <property type="component" value="Unassembled WGS sequence"/>
</dbReference>
<comment type="catalytic activity">
    <reaction evidence="8">
        <text>a 4-O-methyl-alpha-D-glucuronosyl ester derivative + H2O = 4-O-methyl-alpha-D-glucuronate derivative + an alcohol + H(+)</text>
        <dbReference type="Rhea" id="RHEA:67452"/>
        <dbReference type="ChEBI" id="CHEBI:15377"/>
        <dbReference type="ChEBI" id="CHEBI:15378"/>
        <dbReference type="ChEBI" id="CHEBI:30879"/>
        <dbReference type="ChEBI" id="CHEBI:171667"/>
        <dbReference type="ChEBI" id="CHEBI:171668"/>
        <dbReference type="EC" id="3.1.1.117"/>
    </reaction>
    <physiologicalReaction direction="left-to-right" evidence="8">
        <dbReference type="Rhea" id="RHEA:67453"/>
    </physiologicalReaction>
</comment>
<dbReference type="eggNOG" id="ENOG502QS8Y">
    <property type="taxonomic scope" value="Eukaryota"/>
</dbReference>
<dbReference type="VEuPathDB" id="FungiDB:CC1G_04800"/>
<dbReference type="GO" id="GO:0005576">
    <property type="term" value="C:extracellular region"/>
    <property type="evidence" value="ECO:0007669"/>
    <property type="project" value="UniProtKB-SubCell"/>
</dbReference>
<evidence type="ECO:0000256" key="5">
    <source>
        <dbReference type="ARBA" id="ARBA00022729"/>
    </source>
</evidence>
<evidence type="ECO:0000256" key="4">
    <source>
        <dbReference type="ARBA" id="ARBA00022525"/>
    </source>
</evidence>
<accession>A8P2L9</accession>
<sequence>MKFSLPFLSLVAAALPLVAAQQCPAFPEPRPAPASLPSEATLPDPFKYFTIDRRVSSVDEWYNCRQPEIKRLLQEYQYGFYPDHSAETVTATRNGNTLTINVSAGGRNGQFTASLALPSGASPSNKVPVMLAIGGVNNGAYTNARIAVATINYMNVAPDSNGKTGTFWSLYNGKDIGVLTAWAWGVHRTLDAIEAVVPEIDATKTAVTGCSRLGKAALAAGLFDERILVTVPMSSGIQGLGPYRYWQLSGQGENLENSKQGAPWWTCNVISGFLNNHQRLPYDAHMIAAAIAPRYMVIDEGQGDPFVNARGTATIVYPAAREVYKWLGIEDRIGMAIRGGGHCDMSGHTNVVPFLQKVFFNATINRDYNNLAPWSATTTAYPWATNLPQNTAPPVTPPPITTQPTPSTTPPVVVPTPPPSGNCASKFAQCGGNGWTGPTCCVSGSTCNKLNDWYSQCV</sequence>
<evidence type="ECO:0000256" key="7">
    <source>
        <dbReference type="ARBA" id="ARBA00023185"/>
    </source>
</evidence>
<dbReference type="HOGENOM" id="CLU_028869_0_0_1"/>
<dbReference type="KEGG" id="cci:CC1G_04800"/>
<evidence type="ECO:0000256" key="6">
    <source>
        <dbReference type="ARBA" id="ARBA00022801"/>
    </source>
</evidence>
<dbReference type="PROSITE" id="PS00562">
    <property type="entry name" value="CBM1_1"/>
    <property type="match status" value="1"/>
</dbReference>
<dbReference type="Gene3D" id="3.40.50.1820">
    <property type="entry name" value="alpha/beta hydrolase"/>
    <property type="match status" value="1"/>
</dbReference>
<evidence type="ECO:0000256" key="8">
    <source>
        <dbReference type="ARBA" id="ARBA00024511"/>
    </source>
</evidence>
<dbReference type="STRING" id="240176.A8P2L9"/>
<evidence type="ECO:0000313" key="13">
    <source>
        <dbReference type="Proteomes" id="UP000001861"/>
    </source>
</evidence>
<dbReference type="GO" id="GO:0030248">
    <property type="term" value="F:cellulose binding"/>
    <property type="evidence" value="ECO:0007669"/>
    <property type="project" value="InterPro"/>
</dbReference>
<dbReference type="GO" id="GO:0046274">
    <property type="term" value="P:lignin catabolic process"/>
    <property type="evidence" value="ECO:0007669"/>
    <property type="project" value="UniProtKB-KW"/>
</dbReference>
<evidence type="ECO:0000256" key="3">
    <source>
        <dbReference type="ARBA" id="ARBA00022487"/>
    </source>
</evidence>